<organism evidence="1 2">
    <name type="scientific">Herpetosiphon geysericola</name>
    <dbReference type="NCBI Taxonomy" id="70996"/>
    <lineage>
        <taxon>Bacteria</taxon>
        <taxon>Bacillati</taxon>
        <taxon>Chloroflexota</taxon>
        <taxon>Chloroflexia</taxon>
        <taxon>Herpetosiphonales</taxon>
        <taxon>Herpetosiphonaceae</taxon>
        <taxon>Herpetosiphon</taxon>
    </lineage>
</organism>
<dbReference type="AlphaFoldDB" id="A0A0P6XIH1"/>
<name>A0A0P6XIH1_9CHLR</name>
<sequence length="138" mass="16325">MLAWVGGRPYPERLLQRIFAATRVKRRLDRVGFLRVRRWRIYSEIGLAKEAVEVWLEPQHVTITYADHHLRSYPATIDQDGWIRTMEDGTRYEHPFGSRQLMLWDVIEDDWGKTQYVGSTPRRKSTIPLAEQLRFALG</sequence>
<evidence type="ECO:0000313" key="1">
    <source>
        <dbReference type="EMBL" id="KPL79678.1"/>
    </source>
</evidence>
<comment type="caution">
    <text evidence="1">The sequence shown here is derived from an EMBL/GenBank/DDBJ whole genome shotgun (WGS) entry which is preliminary data.</text>
</comment>
<accession>A0A0P6XIH1</accession>
<gene>
    <name evidence="1" type="ORF">SE18_26020</name>
</gene>
<evidence type="ECO:0000313" key="2">
    <source>
        <dbReference type="Proteomes" id="UP000050277"/>
    </source>
</evidence>
<dbReference type="Proteomes" id="UP000050277">
    <property type="component" value="Unassembled WGS sequence"/>
</dbReference>
<keyword evidence="2" id="KW-1185">Reference proteome</keyword>
<proteinExistence type="predicted"/>
<dbReference type="EMBL" id="LGKP01000044">
    <property type="protein sequence ID" value="KPL79678.1"/>
    <property type="molecule type" value="Genomic_DNA"/>
</dbReference>
<protein>
    <submittedName>
        <fullName evidence="1">Uncharacterized protein</fullName>
    </submittedName>
</protein>
<reference evidence="1 2" key="1">
    <citation type="submission" date="2015-07" db="EMBL/GenBank/DDBJ databases">
        <title>Whole genome sequence of Herpetosiphon geysericola DSM 7119.</title>
        <authorList>
            <person name="Hemp J."/>
            <person name="Ward L.M."/>
            <person name="Pace L.A."/>
            <person name="Fischer W.W."/>
        </authorList>
    </citation>
    <scope>NUCLEOTIDE SEQUENCE [LARGE SCALE GENOMIC DNA]</scope>
    <source>
        <strain evidence="1 2">DSM 7119</strain>
    </source>
</reference>